<evidence type="ECO:0000313" key="1">
    <source>
        <dbReference type="EMBL" id="EMQ99840.1"/>
    </source>
</evidence>
<reference evidence="1 2" key="1">
    <citation type="journal article" date="2013" name="Genome Announc.">
        <title>Draft Genome Sequence of Arthrobacter gangotriensis Strain Lz1yT, Isolated from a Penguin Rookery Soil Sample Collected in Antarctica, near the Indian Station Dakshin Gangotri.</title>
        <authorList>
            <person name="Shivaji S."/>
            <person name="Ara S."/>
            <person name="Bandi S."/>
            <person name="Singh A."/>
            <person name="Kumar Pinnaka A."/>
        </authorList>
    </citation>
    <scope>NUCLEOTIDE SEQUENCE [LARGE SCALE GENOMIC DNA]</scope>
    <source>
        <strain evidence="1 2">Lz1y</strain>
    </source>
</reference>
<dbReference type="STRING" id="1276920.ADIAG_00943"/>
<comment type="caution">
    <text evidence="1">The sequence shown here is derived from an EMBL/GenBank/DDBJ whole genome shotgun (WGS) entry which is preliminary data.</text>
</comment>
<protein>
    <submittedName>
        <fullName evidence="1">Uncharacterized protein</fullName>
    </submittedName>
</protein>
<proteinExistence type="predicted"/>
<dbReference type="EMBL" id="AOCK01000002">
    <property type="protein sequence ID" value="EMQ99840.1"/>
    <property type="molecule type" value="Genomic_DNA"/>
</dbReference>
<dbReference type="RefSeq" id="WP_007270147.1">
    <property type="nucleotide sequence ID" value="NZ_AOCK01000002.1"/>
</dbReference>
<dbReference type="PATRIC" id="fig|1276920.7.peg.946"/>
<organism evidence="1 2">
    <name type="scientific">Paeniglutamicibacter gangotriensis Lz1y</name>
    <dbReference type="NCBI Taxonomy" id="1276920"/>
    <lineage>
        <taxon>Bacteria</taxon>
        <taxon>Bacillati</taxon>
        <taxon>Actinomycetota</taxon>
        <taxon>Actinomycetes</taxon>
        <taxon>Micrococcales</taxon>
        <taxon>Micrococcaceae</taxon>
        <taxon>Paeniglutamicibacter</taxon>
    </lineage>
</organism>
<dbReference type="eggNOG" id="ENOG502ZQHC">
    <property type="taxonomic scope" value="Bacteria"/>
</dbReference>
<keyword evidence="2" id="KW-1185">Reference proteome</keyword>
<sequence>MTAQVPDRVNVQTNNGRVEVIGLNEQDVSYALSLYHAVGNERVQARAALASYVHEAMIEESIPLVSQASQRQVQRSAALRQQLVQENGAETYASLAEFRGTMESSIRTWVSRLRKRREIFTVEARGLVLVPSVQLTDSRDVNPLISELVRPLLYAGLDGWSLWAWLTNPTGLLSGEVPAEVARSNMKRAHKAAERYAAELRTAQATP</sequence>
<dbReference type="AlphaFoldDB" id="M7MY17"/>
<accession>M7MY17</accession>
<dbReference type="Proteomes" id="UP000012015">
    <property type="component" value="Unassembled WGS sequence"/>
</dbReference>
<name>M7MY17_9MICC</name>
<gene>
    <name evidence="1" type="ORF">ADIAG_00943</name>
</gene>
<evidence type="ECO:0000313" key="2">
    <source>
        <dbReference type="Proteomes" id="UP000012015"/>
    </source>
</evidence>